<gene>
    <name evidence="1" type="ORF">BS50DRAFT_409770</name>
</gene>
<dbReference type="STRING" id="1448308.A0A2T2NLA0"/>
<evidence type="ECO:0000313" key="1">
    <source>
        <dbReference type="EMBL" id="PSN66203.1"/>
    </source>
</evidence>
<organism evidence="1 2">
    <name type="scientific">Corynespora cassiicola Philippines</name>
    <dbReference type="NCBI Taxonomy" id="1448308"/>
    <lineage>
        <taxon>Eukaryota</taxon>
        <taxon>Fungi</taxon>
        <taxon>Dikarya</taxon>
        <taxon>Ascomycota</taxon>
        <taxon>Pezizomycotina</taxon>
        <taxon>Dothideomycetes</taxon>
        <taxon>Pleosporomycetidae</taxon>
        <taxon>Pleosporales</taxon>
        <taxon>Corynesporascaceae</taxon>
        <taxon>Corynespora</taxon>
    </lineage>
</organism>
<evidence type="ECO:0000313" key="2">
    <source>
        <dbReference type="Proteomes" id="UP000240883"/>
    </source>
</evidence>
<accession>A0A2T2NLA0</accession>
<keyword evidence="2" id="KW-1185">Reference proteome</keyword>
<proteinExistence type="predicted"/>
<name>A0A2T2NLA0_CORCC</name>
<protein>
    <submittedName>
        <fullName evidence="1">Uncharacterized protein</fullName>
    </submittedName>
</protein>
<sequence length="160" mass="17600">MHLALELLQMSLTVAKEGNMLDPINLATNLGTNIGPILGGVVARTNRSPEWAFWTLVLVAVILFLRKTARNLISDGSDTSRYKGWRSSGLQLLKHNFNQPSPSMHSPPRTHHQYELIAPIDGTSNSHSLPKPVLTTIHVFAHKHTPPPSPSCTDTSIKMP</sequence>
<dbReference type="Proteomes" id="UP000240883">
    <property type="component" value="Unassembled WGS sequence"/>
</dbReference>
<reference evidence="1 2" key="1">
    <citation type="journal article" date="2018" name="Front. Microbiol.">
        <title>Genome-Wide Analysis of Corynespora cassiicola Leaf Fall Disease Putative Effectors.</title>
        <authorList>
            <person name="Lopez D."/>
            <person name="Ribeiro S."/>
            <person name="Label P."/>
            <person name="Fumanal B."/>
            <person name="Venisse J.S."/>
            <person name="Kohler A."/>
            <person name="de Oliveira R.R."/>
            <person name="Labutti K."/>
            <person name="Lipzen A."/>
            <person name="Lail K."/>
            <person name="Bauer D."/>
            <person name="Ohm R.A."/>
            <person name="Barry K.W."/>
            <person name="Spatafora J."/>
            <person name="Grigoriev I.V."/>
            <person name="Martin F.M."/>
            <person name="Pujade-Renaud V."/>
        </authorList>
    </citation>
    <scope>NUCLEOTIDE SEQUENCE [LARGE SCALE GENOMIC DNA]</scope>
    <source>
        <strain evidence="1 2">Philippines</strain>
    </source>
</reference>
<dbReference type="EMBL" id="KZ678136">
    <property type="protein sequence ID" value="PSN66203.1"/>
    <property type="molecule type" value="Genomic_DNA"/>
</dbReference>
<dbReference type="AlphaFoldDB" id="A0A2T2NLA0"/>